<evidence type="ECO:0000313" key="3">
    <source>
        <dbReference type="Proteomes" id="UP000041254"/>
    </source>
</evidence>
<evidence type="ECO:0000313" key="2">
    <source>
        <dbReference type="EMBL" id="CEL99300.1"/>
    </source>
</evidence>
<evidence type="ECO:0008006" key="4">
    <source>
        <dbReference type="Google" id="ProtNLM"/>
    </source>
</evidence>
<protein>
    <recommendedName>
        <fullName evidence="4">U2A'/phosphoprotein 32 family A C-terminal domain-containing protein</fullName>
    </recommendedName>
</protein>
<evidence type="ECO:0000256" key="1">
    <source>
        <dbReference type="SAM" id="MobiDB-lite"/>
    </source>
</evidence>
<dbReference type="OrthoDB" id="1517790at2759"/>
<sequence length="574" mass="63516">MKVLDPWQCVSLKTGEAAKKCENVYLAGRQGHVLSEDFKKFPNVAVLWLSDNQLTHLNNLDGNFRVKEVYVENNRLVTLQNSSLRRFKFLEVFSASNNCLRNLERLLSVLKAFRFLKKLDLFGNPVAEEPDYRLRVIYHLPQLQVLDRHEVTAIERIRAAQIVPFLDSAKKTAAPSAPLQPTTRATVPPPPSHQSRPPVYRRLSAYGFSKMSTIERECFQEAKKIHDKWRALEEKRLKKTVGMADTLSELGEAETPEERSAPVNRVVEEKRAKASITCDKLLSIWEQVEVRAWMKEQWRDKSEVTVDDVKALAAELGTDPLCRGKAPDASAAVSVSVDAEREGEEDTTIDAAEVIDHILAVPWRPLKPRVLKKRIAALYKEVDRAQQTGEMEEAQQIAQKALRLDGMLTSLSEPTQAAAAAAATSHHPRKASLLGSHLAVTTIRAPPSKTYKSASGVVIKPHGTALDWRPPSSQQEEQPEKGPPERETTLSAVPIGVNQLTATAGRRFSVDAKAVSLQGIKRGPVTVPEGVRKGGGGGDVLIQHAVKKMPLSAPDDVQGFLRAETALAVTQLKL</sequence>
<dbReference type="Gene3D" id="3.80.10.10">
    <property type="entry name" value="Ribonuclease Inhibitor"/>
    <property type="match status" value="1"/>
</dbReference>
<accession>A0A0G4EPV2</accession>
<dbReference type="PROSITE" id="PS51450">
    <property type="entry name" value="LRR"/>
    <property type="match status" value="1"/>
</dbReference>
<dbReference type="PANTHER" id="PTHR46759:SF1">
    <property type="entry name" value="LEUCINE-RICH REPEAT-CONTAINING PROTEIN 72"/>
    <property type="match status" value="1"/>
</dbReference>
<dbReference type="Pfam" id="PF14580">
    <property type="entry name" value="LRR_9"/>
    <property type="match status" value="1"/>
</dbReference>
<dbReference type="SUPFAM" id="SSF52058">
    <property type="entry name" value="L domain-like"/>
    <property type="match status" value="1"/>
</dbReference>
<feature type="compositionally biased region" description="Basic and acidic residues" evidence="1">
    <location>
        <begin position="478"/>
        <end position="488"/>
    </location>
</feature>
<dbReference type="PANTHER" id="PTHR46759">
    <property type="entry name" value="LEUCINE-RICH REPEAT-CONTAINING PROTEIN 72"/>
    <property type="match status" value="1"/>
</dbReference>
<dbReference type="InterPro" id="IPR001611">
    <property type="entry name" value="Leu-rich_rpt"/>
</dbReference>
<feature type="region of interest" description="Disordered" evidence="1">
    <location>
        <begin position="462"/>
        <end position="490"/>
    </location>
</feature>
<gene>
    <name evidence="2" type="ORF">Vbra_2961</name>
</gene>
<feature type="region of interest" description="Disordered" evidence="1">
    <location>
        <begin position="173"/>
        <end position="198"/>
    </location>
</feature>
<proteinExistence type="predicted"/>
<reference evidence="2 3" key="1">
    <citation type="submission" date="2014-11" db="EMBL/GenBank/DDBJ databases">
        <authorList>
            <person name="Zhu J."/>
            <person name="Qi W."/>
            <person name="Song R."/>
        </authorList>
    </citation>
    <scope>NUCLEOTIDE SEQUENCE [LARGE SCALE GENOMIC DNA]</scope>
</reference>
<dbReference type="OMA" id="TIERECF"/>
<dbReference type="Proteomes" id="UP000041254">
    <property type="component" value="Unassembled WGS sequence"/>
</dbReference>
<dbReference type="VEuPathDB" id="CryptoDB:Vbra_2961"/>
<name>A0A0G4EPV2_VITBC</name>
<organism evidence="2 3">
    <name type="scientific">Vitrella brassicaformis (strain CCMP3155)</name>
    <dbReference type="NCBI Taxonomy" id="1169540"/>
    <lineage>
        <taxon>Eukaryota</taxon>
        <taxon>Sar</taxon>
        <taxon>Alveolata</taxon>
        <taxon>Colpodellida</taxon>
        <taxon>Vitrellaceae</taxon>
        <taxon>Vitrella</taxon>
    </lineage>
</organism>
<dbReference type="InParanoid" id="A0A0G4EPV2"/>
<dbReference type="InterPro" id="IPR032675">
    <property type="entry name" value="LRR_dom_sf"/>
</dbReference>
<dbReference type="EMBL" id="CDMY01000277">
    <property type="protein sequence ID" value="CEL99300.1"/>
    <property type="molecule type" value="Genomic_DNA"/>
</dbReference>
<dbReference type="STRING" id="1169540.A0A0G4EPV2"/>
<dbReference type="AlphaFoldDB" id="A0A0G4EPV2"/>
<dbReference type="InterPro" id="IPR042655">
    <property type="entry name" value="LRC72"/>
</dbReference>
<keyword evidence="3" id="KW-1185">Reference proteome</keyword>